<evidence type="ECO:0000256" key="1">
    <source>
        <dbReference type="ARBA" id="ARBA00008478"/>
    </source>
</evidence>
<dbReference type="Pfam" id="PF08753">
    <property type="entry name" value="NikR_C"/>
    <property type="match status" value="1"/>
</dbReference>
<evidence type="ECO:0000256" key="6">
    <source>
        <dbReference type="ARBA" id="ARBA00023163"/>
    </source>
</evidence>
<dbReference type="InterPro" id="IPR002145">
    <property type="entry name" value="CopG"/>
</dbReference>
<keyword evidence="6 7" id="KW-0804">Transcription</keyword>
<dbReference type="KEGG" id="aram:KAR29_06950"/>
<organism evidence="10 11">
    <name type="scientific">Aminithiophilus ramosus</name>
    <dbReference type="NCBI Taxonomy" id="3029084"/>
    <lineage>
        <taxon>Bacteria</taxon>
        <taxon>Thermotogati</taxon>
        <taxon>Synergistota</taxon>
        <taxon>Synergistia</taxon>
        <taxon>Synergistales</taxon>
        <taxon>Aminithiophilaceae</taxon>
        <taxon>Aminithiophilus</taxon>
    </lineage>
</organism>
<evidence type="ECO:0000259" key="8">
    <source>
        <dbReference type="Pfam" id="PF01402"/>
    </source>
</evidence>
<dbReference type="GO" id="GO:0003700">
    <property type="term" value="F:DNA-binding transcription factor activity"/>
    <property type="evidence" value="ECO:0007669"/>
    <property type="project" value="UniProtKB-UniRule"/>
</dbReference>
<keyword evidence="3 7" id="KW-0479">Metal-binding</keyword>
<protein>
    <recommendedName>
        <fullName evidence="7">Putative nickel-responsive regulator</fullName>
    </recommendedName>
</protein>
<evidence type="ECO:0000313" key="10">
    <source>
        <dbReference type="EMBL" id="QTX33583.1"/>
    </source>
</evidence>
<sequence length="140" mass="15682">MTTEDRIRRFSVSIPEGLLGEFDQWICEQGLPSRSEALRRLIRDGIARSNWEEEKGTLWGTVTVYFDHRGDGATHLNQLQHDHGHSIICTTHVHVDADHCLEVLVLNGSVQDIKAFLFDLSKIKGIESSMPVVSASETLG</sequence>
<evidence type="ECO:0000256" key="4">
    <source>
        <dbReference type="ARBA" id="ARBA00023015"/>
    </source>
</evidence>
<evidence type="ECO:0000313" key="11">
    <source>
        <dbReference type="Proteomes" id="UP000671879"/>
    </source>
</evidence>
<dbReference type="CDD" id="cd22231">
    <property type="entry name" value="RHH_NikR_HicB-like"/>
    <property type="match status" value="1"/>
</dbReference>
<evidence type="ECO:0000256" key="2">
    <source>
        <dbReference type="ARBA" id="ARBA00022596"/>
    </source>
</evidence>
<dbReference type="AlphaFoldDB" id="A0A9Q7AR23"/>
<keyword evidence="4 7" id="KW-0805">Transcription regulation</keyword>
<dbReference type="NCBIfam" id="NF003381">
    <property type="entry name" value="PRK04460.1"/>
    <property type="match status" value="1"/>
</dbReference>
<dbReference type="Gene3D" id="3.30.70.1150">
    <property type="entry name" value="ACT-like. Chain A, domain 2"/>
    <property type="match status" value="1"/>
</dbReference>
<keyword evidence="5 7" id="KW-0238">DNA-binding</keyword>
<feature type="binding site" evidence="7">
    <location>
        <position position="100"/>
    </location>
    <ligand>
        <name>Ni(2+)</name>
        <dbReference type="ChEBI" id="CHEBI:49786"/>
    </ligand>
</feature>
<feature type="domain" description="Ribbon-helix-helix protein CopG" evidence="8">
    <location>
        <begin position="8"/>
        <end position="48"/>
    </location>
</feature>
<dbReference type="InterPro" id="IPR050192">
    <property type="entry name" value="CopG/NikR_regulator"/>
</dbReference>
<dbReference type="EMBL" id="CP072943">
    <property type="protein sequence ID" value="QTX33583.1"/>
    <property type="molecule type" value="Genomic_DNA"/>
</dbReference>
<dbReference type="Gene3D" id="1.10.1220.10">
    <property type="entry name" value="Met repressor-like"/>
    <property type="match status" value="1"/>
</dbReference>
<dbReference type="InterPro" id="IPR010985">
    <property type="entry name" value="Ribbon_hlx_hlx"/>
</dbReference>
<dbReference type="PANTHER" id="PTHR34719">
    <property type="entry name" value="NICKEL-RESPONSIVE REGULATOR"/>
    <property type="match status" value="1"/>
</dbReference>
<dbReference type="InterPro" id="IPR013321">
    <property type="entry name" value="Arc_rbn_hlx_hlx"/>
</dbReference>
<keyword evidence="11" id="KW-1185">Reference proteome</keyword>
<dbReference type="SUPFAM" id="SSF47598">
    <property type="entry name" value="Ribbon-helix-helix"/>
    <property type="match status" value="1"/>
</dbReference>
<gene>
    <name evidence="10" type="primary">nikR</name>
    <name evidence="10" type="ORF">KAR29_06950</name>
</gene>
<reference evidence="11" key="1">
    <citation type="submission" date="2021-04" db="EMBL/GenBank/DDBJ databases">
        <title>A novel Synergistetes isolate from a pyrite-forming mixed culture.</title>
        <authorList>
            <person name="Bunk B."/>
            <person name="Sproer C."/>
            <person name="Spring S."/>
            <person name="Pester M."/>
        </authorList>
    </citation>
    <scope>NUCLEOTIDE SEQUENCE [LARGE SCALE GENOMIC DNA]</scope>
    <source>
        <strain evidence="11">J.5.4.2-T.3.5.2</strain>
    </source>
</reference>
<evidence type="ECO:0000256" key="3">
    <source>
        <dbReference type="ARBA" id="ARBA00022723"/>
    </source>
</evidence>
<comment type="function">
    <text evidence="7">Transcriptional regulator.</text>
</comment>
<dbReference type="RefSeq" id="WP_274374867.1">
    <property type="nucleotide sequence ID" value="NZ_CP072943.1"/>
</dbReference>
<feature type="binding site" evidence="7">
    <location>
        <position position="81"/>
    </location>
    <ligand>
        <name>Ni(2+)</name>
        <dbReference type="ChEBI" id="CHEBI:49786"/>
    </ligand>
</feature>
<comment type="cofactor">
    <cofactor evidence="7">
        <name>Ni(2+)</name>
        <dbReference type="ChEBI" id="CHEBI:49786"/>
    </cofactor>
    <text evidence="7">Binds 1 nickel ion per subunit.</text>
</comment>
<evidence type="ECO:0000256" key="5">
    <source>
        <dbReference type="ARBA" id="ARBA00023125"/>
    </source>
</evidence>
<dbReference type="InterPro" id="IPR045865">
    <property type="entry name" value="ACT-like_dom_sf"/>
</dbReference>
<evidence type="ECO:0000259" key="9">
    <source>
        <dbReference type="Pfam" id="PF08753"/>
    </source>
</evidence>
<feature type="domain" description="Transcription factor NikR nickel binding C-terminal" evidence="9">
    <location>
        <begin position="60"/>
        <end position="129"/>
    </location>
</feature>
<dbReference type="InterPro" id="IPR022988">
    <property type="entry name" value="Ni_resp_reg_NikR"/>
</dbReference>
<dbReference type="InterPro" id="IPR014864">
    <property type="entry name" value="TF_NikR_Ni-bd_C"/>
</dbReference>
<dbReference type="Pfam" id="PF01402">
    <property type="entry name" value="RHH_1"/>
    <property type="match status" value="1"/>
</dbReference>
<dbReference type="SUPFAM" id="SSF55021">
    <property type="entry name" value="ACT-like"/>
    <property type="match status" value="1"/>
</dbReference>
<name>A0A9Q7AR23_9BACT</name>
<feature type="binding site" evidence="7">
    <location>
        <position position="92"/>
    </location>
    <ligand>
        <name>Ni(2+)</name>
        <dbReference type="ChEBI" id="CHEBI:49786"/>
    </ligand>
</feature>
<dbReference type="GO" id="GO:0016151">
    <property type="term" value="F:nickel cation binding"/>
    <property type="evidence" value="ECO:0007669"/>
    <property type="project" value="UniProtKB-UniRule"/>
</dbReference>
<dbReference type="InterPro" id="IPR027271">
    <property type="entry name" value="Acetolactate_synth/TF_NikR_C"/>
</dbReference>
<dbReference type="PANTHER" id="PTHR34719:SF2">
    <property type="entry name" value="NICKEL-RESPONSIVE REGULATOR"/>
    <property type="match status" value="1"/>
</dbReference>
<dbReference type="Proteomes" id="UP000671879">
    <property type="component" value="Chromosome"/>
</dbReference>
<keyword evidence="2 7" id="KW-0533">Nickel</keyword>
<feature type="binding site" evidence="7">
    <location>
        <position position="94"/>
    </location>
    <ligand>
        <name>Ni(2+)</name>
        <dbReference type="ChEBI" id="CHEBI:49786"/>
    </ligand>
</feature>
<evidence type="ECO:0000256" key="7">
    <source>
        <dbReference type="HAMAP-Rule" id="MF_00476"/>
    </source>
</evidence>
<dbReference type="GO" id="GO:0010045">
    <property type="term" value="P:response to nickel cation"/>
    <property type="evidence" value="ECO:0007669"/>
    <property type="project" value="InterPro"/>
</dbReference>
<comment type="similarity">
    <text evidence="1 7">Belongs to the transcriptional regulatory CopG/NikR family.</text>
</comment>
<proteinExistence type="inferred from homology"/>
<dbReference type="HAMAP" id="MF_00476">
    <property type="entry name" value="NikR"/>
    <property type="match status" value="1"/>
</dbReference>
<dbReference type="NCBIfam" id="NF002815">
    <property type="entry name" value="PRK02967.1"/>
    <property type="match status" value="1"/>
</dbReference>
<dbReference type="GO" id="GO:0003677">
    <property type="term" value="F:DNA binding"/>
    <property type="evidence" value="ECO:0007669"/>
    <property type="project" value="UniProtKB-KW"/>
</dbReference>
<accession>A0A9Q7AR23</accession>